<evidence type="ECO:0000256" key="1">
    <source>
        <dbReference type="ARBA" id="ARBA00004651"/>
    </source>
</evidence>
<comment type="subcellular location">
    <subcellularLocation>
        <location evidence="1">Cell membrane</location>
        <topology evidence="1">Multi-pass membrane protein</topology>
    </subcellularLocation>
</comment>
<dbReference type="RefSeq" id="WP_171896585.1">
    <property type="nucleotide sequence ID" value="NZ_CP053660.1"/>
</dbReference>
<accession>A0A6I3J1C4</accession>
<keyword evidence="2" id="KW-1003">Cell membrane</keyword>
<feature type="region of interest" description="Disordered" evidence="6">
    <location>
        <begin position="64"/>
        <end position="89"/>
    </location>
</feature>
<gene>
    <name evidence="9" type="ORF">GGQ22_07015</name>
</gene>
<feature type="transmembrane region" description="Helical" evidence="7">
    <location>
        <begin position="35"/>
        <end position="55"/>
    </location>
</feature>
<evidence type="ECO:0000259" key="8">
    <source>
        <dbReference type="Pfam" id="PF13396"/>
    </source>
</evidence>
<evidence type="ECO:0000256" key="4">
    <source>
        <dbReference type="ARBA" id="ARBA00022989"/>
    </source>
</evidence>
<keyword evidence="4 7" id="KW-1133">Transmembrane helix</keyword>
<dbReference type="Proteomes" id="UP000433406">
    <property type="component" value="Unassembled WGS sequence"/>
</dbReference>
<evidence type="ECO:0000256" key="2">
    <source>
        <dbReference type="ARBA" id="ARBA00022475"/>
    </source>
</evidence>
<dbReference type="AlphaFoldDB" id="A0A6I3J1C4"/>
<keyword evidence="10" id="KW-1185">Reference proteome</keyword>
<dbReference type="EMBL" id="WLCI01000006">
    <property type="protein sequence ID" value="MTB94831.1"/>
    <property type="molecule type" value="Genomic_DNA"/>
</dbReference>
<dbReference type="InterPro" id="IPR027379">
    <property type="entry name" value="CLS_N"/>
</dbReference>
<reference evidence="9 10" key="1">
    <citation type="submission" date="2019-10" db="EMBL/GenBank/DDBJ databases">
        <title>Nocardioides novel species isolated from the excrement of Marmot.</title>
        <authorList>
            <person name="Zhang G."/>
        </authorList>
    </citation>
    <scope>NUCLEOTIDE SEQUENCE [LARGE SCALE GENOMIC DNA]</scope>
    <source>
        <strain evidence="10">zg-579</strain>
    </source>
</reference>
<evidence type="ECO:0000313" key="10">
    <source>
        <dbReference type="Proteomes" id="UP000433406"/>
    </source>
</evidence>
<protein>
    <recommendedName>
        <fullName evidence="8">Cardiolipin synthase N-terminal domain-containing protein</fullName>
    </recommendedName>
</protein>
<evidence type="ECO:0000256" key="7">
    <source>
        <dbReference type="SAM" id="Phobius"/>
    </source>
</evidence>
<evidence type="ECO:0000256" key="6">
    <source>
        <dbReference type="SAM" id="MobiDB-lite"/>
    </source>
</evidence>
<evidence type="ECO:0000256" key="3">
    <source>
        <dbReference type="ARBA" id="ARBA00022692"/>
    </source>
</evidence>
<feature type="domain" description="Cardiolipin synthase N-terminal" evidence="8">
    <location>
        <begin position="12"/>
        <end position="57"/>
    </location>
</feature>
<comment type="caution">
    <text evidence="9">The sequence shown here is derived from an EMBL/GenBank/DDBJ whole genome shotgun (WGS) entry which is preliminary data.</text>
</comment>
<keyword evidence="3 7" id="KW-0812">Transmembrane</keyword>
<organism evidence="9 10">
    <name type="scientific">Nocardioides marmotae</name>
    <dbReference type="NCBI Taxonomy" id="2663857"/>
    <lineage>
        <taxon>Bacteria</taxon>
        <taxon>Bacillati</taxon>
        <taxon>Actinomycetota</taxon>
        <taxon>Actinomycetes</taxon>
        <taxon>Propionibacteriales</taxon>
        <taxon>Nocardioidaceae</taxon>
        <taxon>Nocardioides</taxon>
    </lineage>
</organism>
<keyword evidence="5 7" id="KW-0472">Membrane</keyword>
<sequence>MIKLLPGVLLFLLWAYCLVDAIVSDQARVRYLPKWAWIVIVLLFPLVGSIAWLVAGRPATAQRLSRERGGAPGFPEYERPGRLAASDPAKDEEFLRQVRARAEEQRRRYEAERRRKAELEGRAGAEGEGDETPEGAPGS</sequence>
<proteinExistence type="predicted"/>
<feature type="compositionally biased region" description="Basic and acidic residues" evidence="6">
    <location>
        <begin position="106"/>
        <end position="125"/>
    </location>
</feature>
<name>A0A6I3J1C4_9ACTN</name>
<dbReference type="Pfam" id="PF13396">
    <property type="entry name" value="PLDc_N"/>
    <property type="match status" value="1"/>
</dbReference>
<feature type="region of interest" description="Disordered" evidence="6">
    <location>
        <begin position="106"/>
        <end position="139"/>
    </location>
</feature>
<dbReference type="GO" id="GO:0005886">
    <property type="term" value="C:plasma membrane"/>
    <property type="evidence" value="ECO:0007669"/>
    <property type="project" value="UniProtKB-SubCell"/>
</dbReference>
<evidence type="ECO:0000256" key="5">
    <source>
        <dbReference type="ARBA" id="ARBA00023136"/>
    </source>
</evidence>
<evidence type="ECO:0000313" key="9">
    <source>
        <dbReference type="EMBL" id="MTB94831.1"/>
    </source>
</evidence>